<keyword evidence="2" id="KW-1185">Reference proteome</keyword>
<sequence>MKEALHPCLQSLKELFQFTRRGGFSERHTISFKNEVTRCEVENRHVCGSVFPYSQLAQLLSTLDSQSS</sequence>
<organism evidence="1 2">
    <name type="scientific">Cystobacter ferrugineus</name>
    <dbReference type="NCBI Taxonomy" id="83449"/>
    <lineage>
        <taxon>Bacteria</taxon>
        <taxon>Pseudomonadati</taxon>
        <taxon>Myxococcota</taxon>
        <taxon>Myxococcia</taxon>
        <taxon>Myxococcales</taxon>
        <taxon>Cystobacterineae</taxon>
        <taxon>Archangiaceae</taxon>
        <taxon>Cystobacter</taxon>
    </lineage>
</organism>
<reference evidence="1 2" key="2">
    <citation type="submission" date="2016-12" db="EMBL/GenBank/DDBJ databases">
        <title>Draft Genome Sequence of Cystobacter ferrugineus Strain Cbfe23.</title>
        <authorList>
            <person name="Akbar S."/>
            <person name="Dowd S.E."/>
            <person name="Stevens D.C."/>
        </authorList>
    </citation>
    <scope>NUCLEOTIDE SEQUENCE [LARGE SCALE GENOMIC DNA]</scope>
    <source>
        <strain evidence="1 2">Cbfe23</strain>
    </source>
</reference>
<reference evidence="2" key="1">
    <citation type="submission" date="2016-11" db="EMBL/GenBank/DDBJ databases">
        <authorList>
            <person name="Shukria A."/>
            <person name="Stevens D.C."/>
        </authorList>
    </citation>
    <scope>NUCLEOTIDE SEQUENCE [LARGE SCALE GENOMIC DNA]</scope>
    <source>
        <strain evidence="2">Cbfe23</strain>
    </source>
</reference>
<evidence type="ECO:0000313" key="2">
    <source>
        <dbReference type="Proteomes" id="UP000182229"/>
    </source>
</evidence>
<evidence type="ECO:0000313" key="1">
    <source>
        <dbReference type="EMBL" id="OJH41007.1"/>
    </source>
</evidence>
<comment type="caution">
    <text evidence="1">The sequence shown here is derived from an EMBL/GenBank/DDBJ whole genome shotgun (WGS) entry which is preliminary data.</text>
</comment>
<gene>
    <name evidence="1" type="ORF">BON30_08855</name>
</gene>
<dbReference type="EMBL" id="MPIN01000002">
    <property type="protein sequence ID" value="OJH41007.1"/>
    <property type="molecule type" value="Genomic_DNA"/>
</dbReference>
<dbReference type="Proteomes" id="UP000182229">
    <property type="component" value="Unassembled WGS sequence"/>
</dbReference>
<protein>
    <submittedName>
        <fullName evidence="1">Uncharacterized protein</fullName>
    </submittedName>
</protein>
<accession>A0A1L9BFI0</accession>
<proteinExistence type="predicted"/>
<dbReference type="AlphaFoldDB" id="A0A1L9BFI0"/>
<name>A0A1L9BFI0_9BACT</name>